<evidence type="ECO:0000256" key="1">
    <source>
        <dbReference type="ARBA" id="ARBA00038357"/>
    </source>
</evidence>
<evidence type="ECO:0000256" key="2">
    <source>
        <dbReference type="SAM" id="MobiDB-lite"/>
    </source>
</evidence>
<accession>A0A2T3AXC6</accession>
<protein>
    <recommendedName>
        <fullName evidence="3">Cytochrome b5 heme-binding domain-containing protein</fullName>
    </recommendedName>
</protein>
<dbReference type="SUPFAM" id="SSF55856">
    <property type="entry name" value="Cytochrome b5-like heme/steroid binding domain"/>
    <property type="match status" value="1"/>
</dbReference>
<feature type="compositionally biased region" description="Basic and acidic residues" evidence="2">
    <location>
        <begin position="216"/>
        <end position="227"/>
    </location>
</feature>
<dbReference type="InterPro" id="IPR050577">
    <property type="entry name" value="MAPR/NEUFC/NENF-like"/>
</dbReference>
<feature type="region of interest" description="Disordered" evidence="2">
    <location>
        <begin position="1"/>
        <end position="25"/>
    </location>
</feature>
<feature type="compositionally biased region" description="Basic and acidic residues" evidence="2">
    <location>
        <begin position="244"/>
        <end position="254"/>
    </location>
</feature>
<evidence type="ECO:0000313" key="5">
    <source>
        <dbReference type="Proteomes" id="UP000241818"/>
    </source>
</evidence>
<proteinExistence type="inferred from homology"/>
<dbReference type="InterPro" id="IPR036400">
    <property type="entry name" value="Cyt_B5-like_heme/steroid_sf"/>
</dbReference>
<dbReference type="InParanoid" id="A0A2T3AXC6"/>
<reference evidence="4 5" key="1">
    <citation type="journal article" date="2018" name="New Phytol.">
        <title>Comparative genomics and transcriptomics depict ericoid mycorrhizal fungi as versatile saprotrophs and plant mutualists.</title>
        <authorList>
            <person name="Martino E."/>
            <person name="Morin E."/>
            <person name="Grelet G.A."/>
            <person name="Kuo A."/>
            <person name="Kohler A."/>
            <person name="Daghino S."/>
            <person name="Barry K.W."/>
            <person name="Cichocki N."/>
            <person name="Clum A."/>
            <person name="Dockter R.B."/>
            <person name="Hainaut M."/>
            <person name="Kuo R.C."/>
            <person name="LaButti K."/>
            <person name="Lindahl B.D."/>
            <person name="Lindquist E.A."/>
            <person name="Lipzen A."/>
            <person name="Khouja H.R."/>
            <person name="Magnuson J."/>
            <person name="Murat C."/>
            <person name="Ohm R.A."/>
            <person name="Singer S.W."/>
            <person name="Spatafora J.W."/>
            <person name="Wang M."/>
            <person name="Veneault-Fourrey C."/>
            <person name="Henrissat B."/>
            <person name="Grigoriev I.V."/>
            <person name="Martin F.M."/>
            <person name="Perotto S."/>
        </authorList>
    </citation>
    <scope>NUCLEOTIDE SEQUENCE [LARGE SCALE GENOMIC DNA]</scope>
    <source>
        <strain evidence="4 5">ATCC 22711</strain>
    </source>
</reference>
<dbReference type="Pfam" id="PF00173">
    <property type="entry name" value="Cyt-b5"/>
    <property type="match status" value="1"/>
</dbReference>
<dbReference type="PANTHER" id="PTHR10281:SF76">
    <property type="entry name" value="CALCUTTA CUP-RELATED"/>
    <property type="match status" value="1"/>
</dbReference>
<evidence type="ECO:0000259" key="3">
    <source>
        <dbReference type="SMART" id="SM01117"/>
    </source>
</evidence>
<feature type="region of interest" description="Disordered" evidence="2">
    <location>
        <begin position="215"/>
        <end position="254"/>
    </location>
</feature>
<feature type="domain" description="Cytochrome b5 heme-binding" evidence="3">
    <location>
        <begin position="88"/>
        <end position="217"/>
    </location>
</feature>
<dbReference type="InterPro" id="IPR001199">
    <property type="entry name" value="Cyt_B5-like_heme/steroid-bd"/>
</dbReference>
<keyword evidence="5" id="KW-1185">Reference proteome</keyword>
<dbReference type="RefSeq" id="XP_024719309.1">
    <property type="nucleotide sequence ID" value="XM_024867667.1"/>
</dbReference>
<dbReference type="GO" id="GO:0016020">
    <property type="term" value="C:membrane"/>
    <property type="evidence" value="ECO:0007669"/>
    <property type="project" value="TreeGrafter"/>
</dbReference>
<sequence>MSELRQRSTKKEEEEAKSSPSLSPAARARAEDNAITLLDLCRGLVFLLLLCGATSYIVTRESFIWNIKRPGWTRPAAIRAWINGPQLYTDADLKAYDGTDPTKPILLAINGTVYDVTLGSRHYGPGGSYHFFAGADASRGFVSGCFKEDITPDLRGLEQMFLPLDDPEIDSLYTARELKILREQEKRKAREEVHKALKGWVDFFEKSSKYPRVGRVKREPGWEEKNPVPKLCEAAQARRKRRDPPKAEEEKKGE</sequence>
<organism evidence="4 5">
    <name type="scientific">Amorphotheca resinae ATCC 22711</name>
    <dbReference type="NCBI Taxonomy" id="857342"/>
    <lineage>
        <taxon>Eukaryota</taxon>
        <taxon>Fungi</taxon>
        <taxon>Dikarya</taxon>
        <taxon>Ascomycota</taxon>
        <taxon>Pezizomycotina</taxon>
        <taxon>Leotiomycetes</taxon>
        <taxon>Helotiales</taxon>
        <taxon>Amorphothecaceae</taxon>
        <taxon>Amorphotheca</taxon>
    </lineage>
</organism>
<dbReference type="Proteomes" id="UP000241818">
    <property type="component" value="Unassembled WGS sequence"/>
</dbReference>
<gene>
    <name evidence="4" type="ORF">M430DRAFT_44100</name>
</gene>
<dbReference type="PANTHER" id="PTHR10281">
    <property type="entry name" value="MEMBRANE-ASSOCIATED PROGESTERONE RECEPTOR COMPONENT-RELATED"/>
    <property type="match status" value="1"/>
</dbReference>
<dbReference type="OrthoDB" id="10257697at2759"/>
<dbReference type="SMART" id="SM01117">
    <property type="entry name" value="Cyt-b5"/>
    <property type="match status" value="1"/>
</dbReference>
<dbReference type="FunFam" id="3.10.120.10:FF:000018">
    <property type="entry name" value="Heme/steroid binding domain protein, putative"/>
    <property type="match status" value="1"/>
</dbReference>
<comment type="similarity">
    <text evidence="1">Belongs to the cytochrome b5 family. MAPR subfamily.</text>
</comment>
<feature type="compositionally biased region" description="Basic and acidic residues" evidence="2">
    <location>
        <begin position="1"/>
        <end position="17"/>
    </location>
</feature>
<dbReference type="GO" id="GO:0012505">
    <property type="term" value="C:endomembrane system"/>
    <property type="evidence" value="ECO:0007669"/>
    <property type="project" value="TreeGrafter"/>
</dbReference>
<evidence type="ECO:0000313" key="4">
    <source>
        <dbReference type="EMBL" id="PSS13318.1"/>
    </source>
</evidence>
<dbReference type="Gene3D" id="3.10.120.10">
    <property type="entry name" value="Cytochrome b5-like heme/steroid binding domain"/>
    <property type="match status" value="1"/>
</dbReference>
<dbReference type="AlphaFoldDB" id="A0A2T3AXC6"/>
<name>A0A2T3AXC6_AMORE</name>
<dbReference type="GeneID" id="36575748"/>
<dbReference type="EMBL" id="KZ679014">
    <property type="protein sequence ID" value="PSS13318.1"/>
    <property type="molecule type" value="Genomic_DNA"/>
</dbReference>